<gene>
    <name evidence="8" type="primary">cydB</name>
    <name evidence="8" type="ORF">D7D52_29575</name>
</gene>
<keyword evidence="3" id="KW-1003">Cell membrane</keyword>
<dbReference type="PANTHER" id="PTHR43141">
    <property type="entry name" value="CYTOCHROME BD2 SUBUNIT II"/>
    <property type="match status" value="1"/>
</dbReference>
<feature type="transmembrane region" description="Helical" evidence="7">
    <location>
        <begin position="47"/>
        <end position="70"/>
    </location>
</feature>
<evidence type="ECO:0000256" key="4">
    <source>
        <dbReference type="ARBA" id="ARBA00022692"/>
    </source>
</evidence>
<evidence type="ECO:0000256" key="5">
    <source>
        <dbReference type="ARBA" id="ARBA00022989"/>
    </source>
</evidence>
<keyword evidence="9" id="KW-1185">Reference proteome</keyword>
<name>A0A386ZQ00_9NOCA</name>
<keyword evidence="4 7" id="KW-0812">Transmembrane</keyword>
<evidence type="ECO:0000256" key="2">
    <source>
        <dbReference type="ARBA" id="ARBA00007543"/>
    </source>
</evidence>
<feature type="transmembrane region" description="Helical" evidence="7">
    <location>
        <begin position="293"/>
        <end position="315"/>
    </location>
</feature>
<protein>
    <submittedName>
        <fullName evidence="8">Cytochrome d ubiquinol oxidase subunit II</fullName>
    </submittedName>
</protein>
<keyword evidence="6 7" id="KW-0472">Membrane</keyword>
<dbReference type="PANTHER" id="PTHR43141:SF4">
    <property type="entry name" value="CYTOCHROME BD2 SUBUNIT II"/>
    <property type="match status" value="1"/>
</dbReference>
<dbReference type="EMBL" id="CP032568">
    <property type="protein sequence ID" value="AYF79478.1"/>
    <property type="molecule type" value="Genomic_DNA"/>
</dbReference>
<proteinExistence type="inferred from homology"/>
<dbReference type="InterPro" id="IPR003317">
    <property type="entry name" value="Cyt-d_oxidase_su2"/>
</dbReference>
<feature type="transmembrane region" description="Helical" evidence="7">
    <location>
        <begin position="250"/>
        <end position="273"/>
    </location>
</feature>
<evidence type="ECO:0000256" key="6">
    <source>
        <dbReference type="ARBA" id="ARBA00023136"/>
    </source>
</evidence>
<reference evidence="8 9" key="1">
    <citation type="submission" date="2018-09" db="EMBL/GenBank/DDBJ databases">
        <title>Nocardia yunnanensis sp. nov., an actinomycete isolated from a soil sample.</title>
        <authorList>
            <person name="Zhang J."/>
        </authorList>
    </citation>
    <scope>NUCLEOTIDE SEQUENCE [LARGE SCALE GENOMIC DNA]</scope>
    <source>
        <strain evidence="8 9">CFHS0054</strain>
    </source>
</reference>
<feature type="transmembrane region" description="Helical" evidence="7">
    <location>
        <begin position="114"/>
        <end position="140"/>
    </location>
</feature>
<dbReference type="Proteomes" id="UP000267164">
    <property type="component" value="Chromosome"/>
</dbReference>
<keyword evidence="5 7" id="KW-1133">Transmembrane helix</keyword>
<dbReference type="KEGG" id="nyu:D7D52_29575"/>
<dbReference type="Pfam" id="PF02322">
    <property type="entry name" value="Cyt_bd_oxida_II"/>
    <property type="match status" value="1"/>
</dbReference>
<evidence type="ECO:0000313" key="9">
    <source>
        <dbReference type="Proteomes" id="UP000267164"/>
    </source>
</evidence>
<feature type="transmembrane region" description="Helical" evidence="7">
    <location>
        <begin position="223"/>
        <end position="243"/>
    </location>
</feature>
<dbReference type="OrthoDB" id="9776710at2"/>
<evidence type="ECO:0000313" key="8">
    <source>
        <dbReference type="EMBL" id="AYF79478.1"/>
    </source>
</evidence>
<dbReference type="NCBIfam" id="TIGR00203">
    <property type="entry name" value="cydB"/>
    <property type="match status" value="1"/>
</dbReference>
<dbReference type="GO" id="GO:0019646">
    <property type="term" value="P:aerobic electron transport chain"/>
    <property type="evidence" value="ECO:0007669"/>
    <property type="project" value="TreeGrafter"/>
</dbReference>
<dbReference type="AlphaFoldDB" id="A0A386ZQ00"/>
<accession>A0A386ZQ00</accession>
<comment type="similarity">
    <text evidence="2">Belongs to the cytochrome ubiquinol oxidase subunit 2 family.</text>
</comment>
<evidence type="ECO:0000256" key="1">
    <source>
        <dbReference type="ARBA" id="ARBA00004651"/>
    </source>
</evidence>
<evidence type="ECO:0000256" key="3">
    <source>
        <dbReference type="ARBA" id="ARBA00022475"/>
    </source>
</evidence>
<feature type="transmembrane region" description="Helical" evidence="7">
    <location>
        <begin position="194"/>
        <end position="211"/>
    </location>
</feature>
<organism evidence="8 9">
    <name type="scientific">Nocardia yunnanensis</name>
    <dbReference type="NCBI Taxonomy" id="2382165"/>
    <lineage>
        <taxon>Bacteria</taxon>
        <taxon>Bacillati</taxon>
        <taxon>Actinomycetota</taxon>
        <taxon>Actinomycetes</taxon>
        <taxon>Mycobacteriales</taxon>
        <taxon>Nocardiaceae</taxon>
        <taxon>Nocardia</taxon>
    </lineage>
</organism>
<feature type="transmembrane region" description="Helical" evidence="7">
    <location>
        <begin position="82"/>
        <end position="102"/>
    </location>
</feature>
<sequence length="332" mass="34751">MPVHIVWLALLGLLLSGYFVLAGYDYGTQVLYPFVARGERERRTVRAALGPFFFGNEVWLVAVVGVLFGGFPFVEGELLSGLYPLVVVVLLGLVVGKAAIQLRGRMSSAAGRRLWDALIVLGGVVPAAGWGMVIGVLLRGVPRTPGGAYALRWSTVLEPFVLATGLGGVLLFAAHGAAFLSVRTEGPVAQRVRRLTPVLSAMAAAAVIASTALSQDVSITEPGRARCCAGVLVVALVIAVIASMRGRFTAAFAATIVSVAVPVPLVGVALHPYLLVSAPGQGVTVTEAAADSVTLTALLPVAILIVPTILAYQLWSWRLFRGRITADAPGYF</sequence>
<dbReference type="GO" id="GO:0009055">
    <property type="term" value="F:electron transfer activity"/>
    <property type="evidence" value="ECO:0007669"/>
    <property type="project" value="TreeGrafter"/>
</dbReference>
<comment type="subcellular location">
    <subcellularLocation>
        <location evidence="1">Cell membrane</location>
        <topology evidence="1">Multi-pass membrane protein</topology>
    </subcellularLocation>
</comment>
<feature type="transmembrane region" description="Helical" evidence="7">
    <location>
        <begin position="160"/>
        <end position="182"/>
    </location>
</feature>
<dbReference type="GO" id="GO:0016682">
    <property type="term" value="F:oxidoreductase activity, acting on diphenols and related substances as donors, oxygen as acceptor"/>
    <property type="evidence" value="ECO:0007669"/>
    <property type="project" value="TreeGrafter"/>
</dbReference>
<dbReference type="GO" id="GO:0070069">
    <property type="term" value="C:cytochrome complex"/>
    <property type="evidence" value="ECO:0007669"/>
    <property type="project" value="TreeGrafter"/>
</dbReference>
<feature type="transmembrane region" description="Helical" evidence="7">
    <location>
        <begin position="6"/>
        <end position="26"/>
    </location>
</feature>
<evidence type="ECO:0000256" key="7">
    <source>
        <dbReference type="SAM" id="Phobius"/>
    </source>
</evidence>
<dbReference type="GO" id="GO:0005886">
    <property type="term" value="C:plasma membrane"/>
    <property type="evidence" value="ECO:0007669"/>
    <property type="project" value="UniProtKB-SubCell"/>
</dbReference>